<dbReference type="EMBL" id="LPXN01000035">
    <property type="protein sequence ID" value="KZD12313.1"/>
    <property type="molecule type" value="Genomic_DNA"/>
</dbReference>
<evidence type="ECO:0000256" key="1">
    <source>
        <dbReference type="RuleBase" id="RU003860"/>
    </source>
</evidence>
<dbReference type="STRING" id="580166.AUP43_04895"/>
<dbReference type="PANTHER" id="PTHR46230">
    <property type="match status" value="1"/>
</dbReference>
<reference evidence="2 3" key="1">
    <citation type="submission" date="2015-12" db="EMBL/GenBank/DDBJ databases">
        <title>Genome sequence of Oceanibaculum pacificum MCCC 1A02656.</title>
        <authorList>
            <person name="Lu L."/>
            <person name="Lai Q."/>
            <person name="Shao Z."/>
            <person name="Qian P."/>
        </authorList>
    </citation>
    <scope>NUCLEOTIDE SEQUENCE [LARGE SCALE GENOMIC DNA]</scope>
    <source>
        <strain evidence="2 3">MCCC 1A02656</strain>
    </source>
</reference>
<dbReference type="InterPro" id="IPR002634">
    <property type="entry name" value="BolA"/>
</dbReference>
<dbReference type="PIRSF" id="PIRSF003113">
    <property type="entry name" value="BolA"/>
    <property type="match status" value="1"/>
</dbReference>
<dbReference type="RefSeq" id="WP_067552641.1">
    <property type="nucleotide sequence ID" value="NZ_LPXN01000035.1"/>
</dbReference>
<comment type="caution">
    <text evidence="2">The sequence shown here is derived from an EMBL/GenBank/DDBJ whole genome shotgun (WGS) entry which is preliminary data.</text>
</comment>
<accession>A0A154WFK5</accession>
<proteinExistence type="inferred from homology"/>
<dbReference type="PANTHER" id="PTHR46230:SF7">
    <property type="entry name" value="BOLA-LIKE PROTEIN 1"/>
    <property type="match status" value="1"/>
</dbReference>
<name>A0A154WFK5_9PROT</name>
<dbReference type="Proteomes" id="UP000076400">
    <property type="component" value="Unassembled WGS sequence"/>
</dbReference>
<comment type="similarity">
    <text evidence="1">Belongs to the BolA/IbaG family.</text>
</comment>
<dbReference type="Pfam" id="PF01722">
    <property type="entry name" value="BolA"/>
    <property type="match status" value="1"/>
</dbReference>
<protein>
    <recommendedName>
        <fullName evidence="4">BolA family transcriptional regulator</fullName>
    </recommendedName>
</protein>
<sequence>MTVAATMRSKLEQAFTPALLEIVDESHRHVGHAGHSGAGESHFQIRIVAPAFEGKSRVERQRLVYGVLAEELAGPVHALALTVRTPAEAAV</sequence>
<organism evidence="2 3">
    <name type="scientific">Oceanibaculum pacificum</name>
    <dbReference type="NCBI Taxonomy" id="580166"/>
    <lineage>
        <taxon>Bacteria</taxon>
        <taxon>Pseudomonadati</taxon>
        <taxon>Pseudomonadota</taxon>
        <taxon>Alphaproteobacteria</taxon>
        <taxon>Rhodospirillales</taxon>
        <taxon>Oceanibaculaceae</taxon>
        <taxon>Oceanibaculum</taxon>
    </lineage>
</organism>
<dbReference type="GO" id="GO:0016226">
    <property type="term" value="P:iron-sulfur cluster assembly"/>
    <property type="evidence" value="ECO:0007669"/>
    <property type="project" value="TreeGrafter"/>
</dbReference>
<evidence type="ECO:0000313" key="3">
    <source>
        <dbReference type="Proteomes" id="UP000076400"/>
    </source>
</evidence>
<evidence type="ECO:0008006" key="4">
    <source>
        <dbReference type="Google" id="ProtNLM"/>
    </source>
</evidence>
<dbReference type="AlphaFoldDB" id="A0A154WFK5"/>
<evidence type="ECO:0000313" key="2">
    <source>
        <dbReference type="EMBL" id="KZD12313.1"/>
    </source>
</evidence>
<gene>
    <name evidence="2" type="ORF">AUP43_04895</name>
</gene>
<dbReference type="InterPro" id="IPR036065">
    <property type="entry name" value="BolA-like_sf"/>
</dbReference>
<dbReference type="Gene3D" id="3.30.300.90">
    <property type="entry name" value="BolA-like"/>
    <property type="match status" value="1"/>
</dbReference>
<dbReference type="SUPFAM" id="SSF82657">
    <property type="entry name" value="BolA-like"/>
    <property type="match status" value="1"/>
</dbReference>
<keyword evidence="3" id="KW-1185">Reference proteome</keyword>